<dbReference type="AlphaFoldDB" id="A0A0B7MUQ9"/>
<gene>
    <name evidence="1" type="primary">PARPA_00085.1 scaffold 263</name>
</gene>
<name>A0A0B7MUQ9_9FUNG</name>
<dbReference type="Proteomes" id="UP000054107">
    <property type="component" value="Unassembled WGS sequence"/>
</dbReference>
<reference evidence="1 2" key="1">
    <citation type="submission" date="2014-09" db="EMBL/GenBank/DDBJ databases">
        <authorList>
            <person name="Ellenberger Sabrina"/>
        </authorList>
    </citation>
    <scope>NUCLEOTIDE SEQUENCE [LARGE SCALE GENOMIC DNA]</scope>
    <source>
        <strain evidence="1 2">CBS 412.66</strain>
    </source>
</reference>
<evidence type="ECO:0000313" key="2">
    <source>
        <dbReference type="Proteomes" id="UP000054107"/>
    </source>
</evidence>
<sequence>MRLCEQGKTIWMLIDFQTAAVGGTFENVVSIRRIKKALKKFYRRLFSDPHLVALGAPVFVVVSRAWVDSIEIHCERHRRKTGEFRRGNHHVMFKSYHRHSMNGPCIQHWFVGTILFFFEHTLQGEVYFLVFFEVMKRHATAEHDKSIPVVYKNQSRIQQLAMGNERPIHSKYAVIKVDDNLLQVRLVQYLDDELEFSVIANYDVLEQEAVTVFFPNTIT</sequence>
<protein>
    <submittedName>
        <fullName evidence="1">Uncharacterized protein</fullName>
    </submittedName>
</protein>
<accession>A0A0B7MUQ9</accession>
<organism evidence="1 2">
    <name type="scientific">Parasitella parasitica</name>
    <dbReference type="NCBI Taxonomy" id="35722"/>
    <lineage>
        <taxon>Eukaryota</taxon>
        <taxon>Fungi</taxon>
        <taxon>Fungi incertae sedis</taxon>
        <taxon>Mucoromycota</taxon>
        <taxon>Mucoromycotina</taxon>
        <taxon>Mucoromycetes</taxon>
        <taxon>Mucorales</taxon>
        <taxon>Mucorineae</taxon>
        <taxon>Mucoraceae</taxon>
        <taxon>Parasitella</taxon>
    </lineage>
</organism>
<proteinExistence type="predicted"/>
<dbReference type="EMBL" id="LN718756">
    <property type="protein sequence ID" value="CEP06833.1"/>
    <property type="molecule type" value="Genomic_DNA"/>
</dbReference>
<keyword evidence="2" id="KW-1185">Reference proteome</keyword>
<dbReference type="STRING" id="35722.A0A0B7MUQ9"/>
<evidence type="ECO:0000313" key="1">
    <source>
        <dbReference type="EMBL" id="CEP06833.1"/>
    </source>
</evidence>